<sequence>MKKVKSISKPQYLKKSVVMAYLNGTGKSQTQLEDELGWGHGSLSKYLTYKNLIPPERLYQLAKAIGFGSTASYLVQYNPTTAMEKAHMEEVQRVTALHRKKSKLNEEHSSEQAVPNLNGSEMEQIKTLLINITGAIQQNSNLMHKIVSLCSTNKDEIIGSVQSLQERAERQHAYIQSQVKDTKKVIKEMWS</sequence>
<dbReference type="Proteomes" id="UP000215828">
    <property type="component" value="Unassembled WGS sequence"/>
</dbReference>
<dbReference type="EMBL" id="NGNX01000063">
    <property type="protein sequence ID" value="OYR89857.1"/>
    <property type="molecule type" value="Genomic_DNA"/>
</dbReference>
<dbReference type="GO" id="GO:0003677">
    <property type="term" value="F:DNA binding"/>
    <property type="evidence" value="ECO:0007669"/>
    <property type="project" value="InterPro"/>
</dbReference>
<name>A0A256LB80_9LACO</name>
<reference evidence="2" key="2">
    <citation type="submission" date="2017-05" db="EMBL/GenBank/DDBJ databases">
        <authorList>
            <person name="Lin X.B."/>
            <person name="Stothard P."/>
            <person name="Tasseva G."/>
            <person name="Walter J."/>
        </authorList>
    </citation>
    <scope>NUCLEOTIDE SEQUENCE</scope>
    <source>
        <strain evidence="2">609u</strain>
    </source>
</reference>
<keyword evidence="5" id="KW-1185">Reference proteome</keyword>
<comment type="caution">
    <text evidence="3">The sequence shown here is derived from an EMBL/GenBank/DDBJ whole genome shotgun (WGS) entry which is preliminary data.</text>
</comment>
<evidence type="ECO:0000313" key="4">
    <source>
        <dbReference type="Proteomes" id="UP000215828"/>
    </source>
</evidence>
<evidence type="ECO:0000313" key="3">
    <source>
        <dbReference type="EMBL" id="OYR89857.1"/>
    </source>
</evidence>
<dbReference type="InterPro" id="IPR010982">
    <property type="entry name" value="Lambda_DNA-bd_dom_sf"/>
</dbReference>
<evidence type="ECO:0000259" key="1">
    <source>
        <dbReference type="PROSITE" id="PS50943"/>
    </source>
</evidence>
<reference evidence="4 5" key="3">
    <citation type="submission" date="2017-09" db="EMBL/GenBank/DDBJ databases">
        <title>Tripartite evolution among Lactobacillus johnsonii, Lactobacillus taiwanensis, Lactobacillus reuteri and their rodent host.</title>
        <authorList>
            <person name="Wang T."/>
            <person name="Knowles S."/>
            <person name="Cheng C."/>
        </authorList>
    </citation>
    <scope>NUCLEOTIDE SEQUENCE [LARGE SCALE GENOMIC DNA]</scope>
    <source>
        <strain evidence="3 4">609q</strain>
        <strain evidence="2 5">609u</strain>
    </source>
</reference>
<accession>A0A256LB80</accession>
<dbReference type="RefSeq" id="WP_094496284.1">
    <property type="nucleotide sequence ID" value="NZ_CANDSM010000073.1"/>
</dbReference>
<proteinExistence type="predicted"/>
<evidence type="ECO:0000313" key="5">
    <source>
        <dbReference type="Proteomes" id="UP000216316"/>
    </source>
</evidence>
<dbReference type="AlphaFoldDB" id="A0A256LB80"/>
<evidence type="ECO:0000313" key="2">
    <source>
        <dbReference type="EMBL" id="OYR86906.1"/>
    </source>
</evidence>
<reference evidence="3 4" key="1">
    <citation type="submission" date="2017-04" db="EMBL/GenBank/DDBJ databases">
        <authorList>
            <person name="Afonso C.L."/>
            <person name="Miller P.J."/>
            <person name="Scott M.A."/>
            <person name="Spackman E."/>
            <person name="Goraichik I."/>
            <person name="Dimitrov K.M."/>
            <person name="Suarez D.L."/>
            <person name="Swayne D.E."/>
        </authorList>
    </citation>
    <scope>NUCLEOTIDE SEQUENCE [LARGE SCALE GENOMIC DNA]</scope>
    <source>
        <strain evidence="3 4">609q</strain>
    </source>
</reference>
<dbReference type="PROSITE" id="PS50943">
    <property type="entry name" value="HTH_CROC1"/>
    <property type="match status" value="1"/>
</dbReference>
<organism evidence="3 4">
    <name type="scientific">Lactobacillus taiwanensis</name>
    <dbReference type="NCBI Taxonomy" id="508451"/>
    <lineage>
        <taxon>Bacteria</taxon>
        <taxon>Bacillati</taxon>
        <taxon>Bacillota</taxon>
        <taxon>Bacilli</taxon>
        <taxon>Lactobacillales</taxon>
        <taxon>Lactobacillaceae</taxon>
        <taxon>Lactobacillus</taxon>
    </lineage>
</organism>
<dbReference type="Proteomes" id="UP000216316">
    <property type="component" value="Unassembled WGS sequence"/>
</dbReference>
<dbReference type="EMBL" id="NGNV01000063">
    <property type="protein sequence ID" value="OYR86906.1"/>
    <property type="molecule type" value="Genomic_DNA"/>
</dbReference>
<dbReference type="SUPFAM" id="SSF47413">
    <property type="entry name" value="lambda repressor-like DNA-binding domains"/>
    <property type="match status" value="1"/>
</dbReference>
<gene>
    <name evidence="2" type="ORF">CBF53_10680</name>
    <name evidence="3" type="ORF">CBF70_10810</name>
</gene>
<dbReference type="Gene3D" id="1.10.260.40">
    <property type="entry name" value="lambda repressor-like DNA-binding domains"/>
    <property type="match status" value="1"/>
</dbReference>
<dbReference type="Pfam" id="PF01381">
    <property type="entry name" value="HTH_3"/>
    <property type="match status" value="1"/>
</dbReference>
<dbReference type="CDD" id="cd00093">
    <property type="entry name" value="HTH_XRE"/>
    <property type="match status" value="1"/>
</dbReference>
<dbReference type="InterPro" id="IPR001387">
    <property type="entry name" value="Cro/C1-type_HTH"/>
</dbReference>
<protein>
    <recommendedName>
        <fullName evidence="1">HTH cro/C1-type domain-containing protein</fullName>
    </recommendedName>
</protein>
<feature type="domain" description="HTH cro/C1-type" evidence="1">
    <location>
        <begin position="26"/>
        <end position="74"/>
    </location>
</feature>